<dbReference type="NCBIfam" id="NF008623">
    <property type="entry name" value="PRK11609.1"/>
    <property type="match status" value="1"/>
</dbReference>
<organism evidence="9 10">
    <name type="scientific">Pontibacter aquaedesilientis</name>
    <dbReference type="NCBI Taxonomy" id="2766980"/>
    <lineage>
        <taxon>Bacteria</taxon>
        <taxon>Pseudomonadati</taxon>
        <taxon>Bacteroidota</taxon>
        <taxon>Cytophagia</taxon>
        <taxon>Cytophagales</taxon>
        <taxon>Hymenobacteraceae</taxon>
        <taxon>Pontibacter</taxon>
    </lineage>
</organism>
<dbReference type="GO" id="GO:0008936">
    <property type="term" value="F:nicotinamidase activity"/>
    <property type="evidence" value="ECO:0007669"/>
    <property type="project" value="UniProtKB-EC"/>
</dbReference>
<dbReference type="EC" id="3.5.1.19" evidence="6"/>
<reference evidence="9 10" key="1">
    <citation type="submission" date="2020-09" db="EMBL/GenBank/DDBJ databases">
        <title>Genome sequencing and assembly of Pontibacter sp.</title>
        <authorList>
            <person name="Chhetri G."/>
        </authorList>
    </citation>
    <scope>NUCLEOTIDE SEQUENCE [LARGE SCALE GENOMIC DNA]</scope>
    <source>
        <strain evidence="9 10">JH31</strain>
    </source>
</reference>
<proteinExistence type="inferred from homology"/>
<evidence type="ECO:0000256" key="3">
    <source>
        <dbReference type="ARBA" id="ARBA00022723"/>
    </source>
</evidence>
<dbReference type="PANTHER" id="PTHR11080:SF2">
    <property type="entry name" value="LD05707P"/>
    <property type="match status" value="1"/>
</dbReference>
<dbReference type="Gene3D" id="3.40.50.850">
    <property type="entry name" value="Isochorismatase-like"/>
    <property type="match status" value="1"/>
</dbReference>
<comment type="similarity">
    <text evidence="1">Belongs to the isochorismatase family.</text>
</comment>
<dbReference type="CDD" id="cd01011">
    <property type="entry name" value="nicotinamidase"/>
    <property type="match status" value="1"/>
</dbReference>
<evidence type="ECO:0000256" key="6">
    <source>
        <dbReference type="ARBA" id="ARBA00039017"/>
    </source>
</evidence>
<dbReference type="PANTHER" id="PTHR11080">
    <property type="entry name" value="PYRAZINAMIDASE/NICOTINAMIDASE"/>
    <property type="match status" value="1"/>
</dbReference>
<dbReference type="InterPro" id="IPR036380">
    <property type="entry name" value="Isochorismatase-like_sf"/>
</dbReference>
<comment type="pathway">
    <text evidence="5">Cofactor biosynthesis; nicotinate biosynthesis; nicotinate from nicotinamide: step 1/1.</text>
</comment>
<evidence type="ECO:0000259" key="8">
    <source>
        <dbReference type="Pfam" id="PF00857"/>
    </source>
</evidence>
<evidence type="ECO:0000256" key="4">
    <source>
        <dbReference type="ARBA" id="ARBA00022801"/>
    </source>
</evidence>
<dbReference type="SUPFAM" id="SSF52499">
    <property type="entry name" value="Isochorismatase-like hydrolases"/>
    <property type="match status" value="1"/>
</dbReference>
<keyword evidence="3" id="KW-0479">Metal-binding</keyword>
<protein>
    <recommendedName>
        <fullName evidence="6">nicotinamidase</fullName>
        <ecNumber evidence="6">3.5.1.19</ecNumber>
    </recommendedName>
    <alternativeName>
        <fullName evidence="7">Nicotinamide deamidase</fullName>
    </alternativeName>
</protein>
<dbReference type="Pfam" id="PF00857">
    <property type="entry name" value="Isochorismatase"/>
    <property type="match status" value="1"/>
</dbReference>
<dbReference type="InterPro" id="IPR000868">
    <property type="entry name" value="Isochorismatase-like_dom"/>
</dbReference>
<dbReference type="Proteomes" id="UP000625551">
    <property type="component" value="Unassembled WGS sequence"/>
</dbReference>
<name>A0ABR7XMW1_9BACT</name>
<feature type="domain" description="Isochorismatase-like" evidence="8">
    <location>
        <begin position="3"/>
        <end position="198"/>
    </location>
</feature>
<keyword evidence="2" id="KW-0662">Pyridine nucleotide biosynthesis</keyword>
<dbReference type="RefSeq" id="WP_191184877.1">
    <property type="nucleotide sequence ID" value="NZ_JACXAJ010000010.1"/>
</dbReference>
<comment type="caution">
    <text evidence="9">The sequence shown here is derived from an EMBL/GenBank/DDBJ whole genome shotgun (WGS) entry which is preliminary data.</text>
</comment>
<evidence type="ECO:0000313" key="10">
    <source>
        <dbReference type="Proteomes" id="UP000625551"/>
    </source>
</evidence>
<dbReference type="InterPro" id="IPR052347">
    <property type="entry name" value="Isochorismatase_Nicotinamidase"/>
</dbReference>
<dbReference type="EMBL" id="JACXAJ010000010">
    <property type="protein sequence ID" value="MBD1398756.1"/>
    <property type="molecule type" value="Genomic_DNA"/>
</dbReference>
<evidence type="ECO:0000256" key="7">
    <source>
        <dbReference type="ARBA" id="ARBA00043224"/>
    </source>
</evidence>
<sequence length="202" mass="22083">MKALLLIDIQNDFLPGGSLAVPEGDQIIPVVNQLQQRFDLVVATQDWHPANHKSFASNHQGKKPFEMTELLGLPQVLWPNHCLQGTPGAALAPALATNKMEAIFRKGTNPEIDSYSGFYDNGRLKSTGLADYLRGKGVTQLYLVGLAADYCVYYSAKDALSEGFETYLIEDATRPISPEGYDAARADLLARGAKIIRSSELL</sequence>
<accession>A0ABR7XMW1</accession>
<evidence type="ECO:0000256" key="1">
    <source>
        <dbReference type="ARBA" id="ARBA00006336"/>
    </source>
</evidence>
<evidence type="ECO:0000256" key="2">
    <source>
        <dbReference type="ARBA" id="ARBA00022642"/>
    </source>
</evidence>
<keyword evidence="4 9" id="KW-0378">Hydrolase</keyword>
<evidence type="ECO:0000313" key="9">
    <source>
        <dbReference type="EMBL" id="MBD1398756.1"/>
    </source>
</evidence>
<evidence type="ECO:0000256" key="5">
    <source>
        <dbReference type="ARBA" id="ARBA00037900"/>
    </source>
</evidence>
<gene>
    <name evidence="9" type="primary">pncA</name>
    <name evidence="9" type="ORF">H9Q13_16400</name>
</gene>
<keyword evidence="10" id="KW-1185">Reference proteome</keyword>